<gene>
    <name evidence="10" type="ORF">EVOR1521_LOCUS8980</name>
</gene>
<evidence type="ECO:0000256" key="1">
    <source>
        <dbReference type="ARBA" id="ARBA00000971"/>
    </source>
</evidence>
<evidence type="ECO:0000313" key="10">
    <source>
        <dbReference type="EMBL" id="CAJ1381233.1"/>
    </source>
</evidence>
<evidence type="ECO:0000256" key="3">
    <source>
        <dbReference type="ARBA" id="ARBA00013194"/>
    </source>
</evidence>
<keyword evidence="5 7" id="KW-0697">Rotamase</keyword>
<evidence type="ECO:0000256" key="8">
    <source>
        <dbReference type="SAM" id="SignalP"/>
    </source>
</evidence>
<feature type="domain" description="PPIase FKBP-type" evidence="9">
    <location>
        <begin position="59"/>
        <end position="145"/>
    </location>
</feature>
<dbReference type="EMBL" id="CAUJNA010000791">
    <property type="protein sequence ID" value="CAJ1381233.1"/>
    <property type="molecule type" value="Genomic_DNA"/>
</dbReference>
<dbReference type="GO" id="GO:0003755">
    <property type="term" value="F:peptidyl-prolyl cis-trans isomerase activity"/>
    <property type="evidence" value="ECO:0007669"/>
    <property type="project" value="UniProtKB-KW"/>
</dbReference>
<dbReference type="FunFam" id="3.10.50.40:FF:000045">
    <property type="entry name" value="Peptidyl-prolyl cis-trans isomerase"/>
    <property type="match status" value="1"/>
</dbReference>
<keyword evidence="6 7" id="KW-0413">Isomerase</keyword>
<dbReference type="Gene3D" id="3.10.50.40">
    <property type="match status" value="1"/>
</dbReference>
<dbReference type="AlphaFoldDB" id="A0AA36I6R9"/>
<dbReference type="PANTHER" id="PTHR43811:SF19">
    <property type="entry name" value="39 KDA FK506-BINDING NUCLEAR PROTEIN"/>
    <property type="match status" value="1"/>
</dbReference>
<keyword evidence="11" id="KW-1185">Reference proteome</keyword>
<evidence type="ECO:0000256" key="5">
    <source>
        <dbReference type="ARBA" id="ARBA00023110"/>
    </source>
</evidence>
<organism evidence="10 11">
    <name type="scientific">Effrenium voratum</name>
    <dbReference type="NCBI Taxonomy" id="2562239"/>
    <lineage>
        <taxon>Eukaryota</taxon>
        <taxon>Sar</taxon>
        <taxon>Alveolata</taxon>
        <taxon>Dinophyceae</taxon>
        <taxon>Suessiales</taxon>
        <taxon>Symbiodiniaceae</taxon>
        <taxon>Effrenium</taxon>
    </lineage>
</organism>
<dbReference type="PROSITE" id="PS50059">
    <property type="entry name" value="FKBP_PPIASE"/>
    <property type="match status" value="1"/>
</dbReference>
<comment type="similarity">
    <text evidence="2">Belongs to the FKBP-type PPIase family.</text>
</comment>
<reference evidence="10" key="1">
    <citation type="submission" date="2023-08" db="EMBL/GenBank/DDBJ databases">
        <authorList>
            <person name="Chen Y."/>
            <person name="Shah S."/>
            <person name="Dougan E. K."/>
            <person name="Thang M."/>
            <person name="Chan C."/>
        </authorList>
    </citation>
    <scope>NUCLEOTIDE SEQUENCE</scope>
</reference>
<feature type="chain" id="PRO_5041399609" description="peptidylprolyl isomerase" evidence="8">
    <location>
        <begin position="18"/>
        <end position="154"/>
    </location>
</feature>
<name>A0AA36I6R9_9DINO</name>
<evidence type="ECO:0000256" key="4">
    <source>
        <dbReference type="ARBA" id="ARBA00022729"/>
    </source>
</evidence>
<evidence type="ECO:0000256" key="2">
    <source>
        <dbReference type="ARBA" id="ARBA00006577"/>
    </source>
</evidence>
<evidence type="ECO:0000256" key="7">
    <source>
        <dbReference type="PROSITE-ProRule" id="PRU00277"/>
    </source>
</evidence>
<dbReference type="Proteomes" id="UP001178507">
    <property type="component" value="Unassembled WGS sequence"/>
</dbReference>
<evidence type="ECO:0000259" key="9">
    <source>
        <dbReference type="PROSITE" id="PS50059"/>
    </source>
</evidence>
<feature type="signal peptide" evidence="8">
    <location>
        <begin position="1"/>
        <end position="17"/>
    </location>
</feature>
<comment type="catalytic activity">
    <reaction evidence="1 7">
        <text>[protein]-peptidylproline (omega=180) = [protein]-peptidylproline (omega=0)</text>
        <dbReference type="Rhea" id="RHEA:16237"/>
        <dbReference type="Rhea" id="RHEA-COMP:10747"/>
        <dbReference type="Rhea" id="RHEA-COMP:10748"/>
        <dbReference type="ChEBI" id="CHEBI:83833"/>
        <dbReference type="ChEBI" id="CHEBI:83834"/>
        <dbReference type="EC" id="5.2.1.8"/>
    </reaction>
</comment>
<proteinExistence type="inferred from homology"/>
<evidence type="ECO:0000313" key="11">
    <source>
        <dbReference type="Proteomes" id="UP001178507"/>
    </source>
</evidence>
<dbReference type="InterPro" id="IPR046357">
    <property type="entry name" value="PPIase_dom_sf"/>
</dbReference>
<dbReference type="PANTHER" id="PTHR43811">
    <property type="entry name" value="FKBP-TYPE PEPTIDYL-PROLYL CIS-TRANS ISOMERASE FKPA"/>
    <property type="match status" value="1"/>
</dbReference>
<keyword evidence="4 8" id="KW-0732">Signal</keyword>
<evidence type="ECO:0000256" key="6">
    <source>
        <dbReference type="ARBA" id="ARBA00023235"/>
    </source>
</evidence>
<dbReference type="Pfam" id="PF00254">
    <property type="entry name" value="FKBP_C"/>
    <property type="match status" value="1"/>
</dbReference>
<dbReference type="EC" id="5.2.1.8" evidence="3 7"/>
<sequence>MRCLSFLLVAGVGVALASNPEGEAFLKKKEQEPDVIKTSTGLLYKVVKKGDGTHHPTAGSPCECHYKGQFIEGEEFDSSYKRGTPTTFKPSQVIAGWTEALQLMVEGDHWELYIPSELAYGSRGAGGRIPPHAALVFTLELLKIKGEKVPKTEL</sequence>
<comment type="caution">
    <text evidence="10">The sequence shown here is derived from an EMBL/GenBank/DDBJ whole genome shotgun (WGS) entry which is preliminary data.</text>
</comment>
<accession>A0AA36I6R9</accession>
<dbReference type="SUPFAM" id="SSF54534">
    <property type="entry name" value="FKBP-like"/>
    <property type="match status" value="1"/>
</dbReference>
<dbReference type="InterPro" id="IPR001179">
    <property type="entry name" value="PPIase_FKBP_dom"/>
</dbReference>
<protein>
    <recommendedName>
        <fullName evidence="3 7">peptidylprolyl isomerase</fullName>
        <ecNumber evidence="3 7">5.2.1.8</ecNumber>
    </recommendedName>
</protein>